<dbReference type="InterPro" id="IPR025996">
    <property type="entry name" value="MT1864/Rv1816-like_C"/>
</dbReference>
<dbReference type="EMBL" id="VYSA01000002">
    <property type="protein sequence ID" value="KAA9108063.1"/>
    <property type="molecule type" value="Genomic_DNA"/>
</dbReference>
<dbReference type="Proteomes" id="UP000325827">
    <property type="component" value="Unassembled WGS sequence"/>
</dbReference>
<gene>
    <name evidence="5" type="ORF">F6B43_11650</name>
</gene>
<feature type="compositionally biased region" description="Basic residues" evidence="3">
    <location>
        <begin position="1"/>
        <end position="19"/>
    </location>
</feature>
<evidence type="ECO:0000259" key="4">
    <source>
        <dbReference type="Pfam" id="PF13305"/>
    </source>
</evidence>
<feature type="domain" description="HTH-type transcriptional regulator MT1864/Rv1816-like C-terminal" evidence="4">
    <location>
        <begin position="110"/>
        <end position="204"/>
    </location>
</feature>
<dbReference type="SUPFAM" id="SSF46689">
    <property type="entry name" value="Homeodomain-like"/>
    <property type="match status" value="1"/>
</dbReference>
<dbReference type="OrthoDB" id="71867at2"/>
<dbReference type="Gene3D" id="1.10.10.60">
    <property type="entry name" value="Homeodomain-like"/>
    <property type="match status" value="1"/>
</dbReference>
<keyword evidence="2" id="KW-0804">Transcription</keyword>
<evidence type="ECO:0000256" key="3">
    <source>
        <dbReference type="SAM" id="MobiDB-lite"/>
    </source>
</evidence>
<reference evidence="6" key="1">
    <citation type="submission" date="2019-09" db="EMBL/GenBank/DDBJ databases">
        <title>Mumia zhuanghuii sp. nov. isolated from the intestinal contents of plateau pika (Ochotona curzoniae) in the Qinghai-Tibet plateau of China.</title>
        <authorList>
            <person name="Tian Z."/>
        </authorList>
    </citation>
    <scope>NUCLEOTIDE SEQUENCE [LARGE SCALE GENOMIC DNA]</scope>
    <source>
        <strain evidence="6">JCM 30598</strain>
    </source>
</reference>
<evidence type="ECO:0000313" key="6">
    <source>
        <dbReference type="Proteomes" id="UP000325827"/>
    </source>
</evidence>
<dbReference type="SUPFAM" id="SSF48498">
    <property type="entry name" value="Tetracyclin repressor-like, C-terminal domain"/>
    <property type="match status" value="1"/>
</dbReference>
<keyword evidence="6" id="KW-1185">Reference proteome</keyword>
<dbReference type="Pfam" id="PF13305">
    <property type="entry name" value="TetR_C_33"/>
    <property type="match status" value="1"/>
</dbReference>
<dbReference type="InterPro" id="IPR009057">
    <property type="entry name" value="Homeodomain-like_sf"/>
</dbReference>
<evidence type="ECO:0000313" key="5">
    <source>
        <dbReference type="EMBL" id="KAA9108063.1"/>
    </source>
</evidence>
<evidence type="ECO:0000256" key="1">
    <source>
        <dbReference type="ARBA" id="ARBA00023015"/>
    </source>
</evidence>
<feature type="compositionally biased region" description="Low complexity" evidence="3">
    <location>
        <begin position="20"/>
        <end position="30"/>
    </location>
</feature>
<comment type="caution">
    <text evidence="5">The sequence shown here is derived from an EMBL/GenBank/DDBJ whole genome shotgun (WGS) entry which is preliminary data.</text>
</comment>
<dbReference type="AlphaFoldDB" id="A0A5J5J3T6"/>
<accession>A0A5J5J3T6</accession>
<feature type="region of interest" description="Disordered" evidence="3">
    <location>
        <begin position="1"/>
        <end position="30"/>
    </location>
</feature>
<dbReference type="InterPro" id="IPR036271">
    <property type="entry name" value="Tet_transcr_reg_TetR-rel_C_sf"/>
</dbReference>
<keyword evidence="1" id="KW-0805">Transcription regulation</keyword>
<name>A0A5J5J3T6_9MICO</name>
<evidence type="ECO:0000256" key="2">
    <source>
        <dbReference type="ARBA" id="ARBA00023163"/>
    </source>
</evidence>
<organism evidence="5 6">
    <name type="scientific">Microbacterium rhizomatis</name>
    <dbReference type="NCBI Taxonomy" id="1631477"/>
    <lineage>
        <taxon>Bacteria</taxon>
        <taxon>Bacillati</taxon>
        <taxon>Actinomycetota</taxon>
        <taxon>Actinomycetes</taxon>
        <taxon>Micrococcales</taxon>
        <taxon>Microbacteriaceae</taxon>
        <taxon>Microbacterium</taxon>
    </lineage>
</organism>
<protein>
    <submittedName>
        <fullName evidence="5">TetR/AcrR family transcriptional regulator</fullName>
    </submittedName>
</protein>
<sequence length="220" mass="22892">MPATTRRRSSPSRPQRRSSRSSSAASTVPRAGLDTTVVIERAAEMLDDPRGEGLSLAALATSLGVKTPSLYKHVDGMPGLQRGMMLRAKATFGAAIGGAAIGRSREDAIVAMSFAYRAWALAHPGQYALTVRAPVEGDAEDEAASTAIVDVIFAVLAGYGLRGSDAVDATRFLRSAIHGFVALETSGGFGLPVDLERSFERLVGSVVTALSNWTGAEAGG</sequence>
<proteinExistence type="predicted"/>
<dbReference type="Gene3D" id="1.10.357.10">
    <property type="entry name" value="Tetracycline Repressor, domain 2"/>
    <property type="match status" value="1"/>
</dbReference>